<sequence length="80" mass="9137">MAMINWFAFKIYSSHVLLVLCLSLLLLKSLPVCRASQGLLSRIFEVLHTKNSSPNPFSCLGLTDLGYENPIWLIRYTLHK</sequence>
<feature type="chain" id="PRO_5042870061" description="Secreted protein" evidence="1">
    <location>
        <begin position="36"/>
        <end position="80"/>
    </location>
</feature>
<feature type="signal peptide" evidence="1">
    <location>
        <begin position="1"/>
        <end position="35"/>
    </location>
</feature>
<evidence type="ECO:0000256" key="1">
    <source>
        <dbReference type="SAM" id="SignalP"/>
    </source>
</evidence>
<gene>
    <name evidence="2" type="ORF">VNO77_16523</name>
</gene>
<dbReference type="Proteomes" id="UP001367508">
    <property type="component" value="Unassembled WGS sequence"/>
</dbReference>
<accession>A0AAN9M600</accession>
<keyword evidence="1" id="KW-0732">Signal</keyword>
<evidence type="ECO:0008006" key="4">
    <source>
        <dbReference type="Google" id="ProtNLM"/>
    </source>
</evidence>
<protein>
    <recommendedName>
        <fullName evidence="4">Secreted protein</fullName>
    </recommendedName>
</protein>
<keyword evidence="3" id="KW-1185">Reference proteome</keyword>
<evidence type="ECO:0000313" key="3">
    <source>
        <dbReference type="Proteomes" id="UP001367508"/>
    </source>
</evidence>
<dbReference type="EMBL" id="JAYMYQ010000003">
    <property type="protein sequence ID" value="KAK7345907.1"/>
    <property type="molecule type" value="Genomic_DNA"/>
</dbReference>
<organism evidence="2 3">
    <name type="scientific">Canavalia gladiata</name>
    <name type="common">Sword bean</name>
    <name type="synonym">Dolichos gladiatus</name>
    <dbReference type="NCBI Taxonomy" id="3824"/>
    <lineage>
        <taxon>Eukaryota</taxon>
        <taxon>Viridiplantae</taxon>
        <taxon>Streptophyta</taxon>
        <taxon>Embryophyta</taxon>
        <taxon>Tracheophyta</taxon>
        <taxon>Spermatophyta</taxon>
        <taxon>Magnoliopsida</taxon>
        <taxon>eudicotyledons</taxon>
        <taxon>Gunneridae</taxon>
        <taxon>Pentapetalae</taxon>
        <taxon>rosids</taxon>
        <taxon>fabids</taxon>
        <taxon>Fabales</taxon>
        <taxon>Fabaceae</taxon>
        <taxon>Papilionoideae</taxon>
        <taxon>50 kb inversion clade</taxon>
        <taxon>NPAAA clade</taxon>
        <taxon>indigoferoid/millettioid clade</taxon>
        <taxon>Phaseoleae</taxon>
        <taxon>Canavalia</taxon>
    </lineage>
</organism>
<proteinExistence type="predicted"/>
<dbReference type="AlphaFoldDB" id="A0AAN9M600"/>
<name>A0AAN9M600_CANGL</name>
<evidence type="ECO:0000313" key="2">
    <source>
        <dbReference type="EMBL" id="KAK7345907.1"/>
    </source>
</evidence>
<reference evidence="2 3" key="1">
    <citation type="submission" date="2024-01" db="EMBL/GenBank/DDBJ databases">
        <title>The genomes of 5 underutilized Papilionoideae crops provide insights into root nodulation and disease resistanc.</title>
        <authorList>
            <person name="Jiang F."/>
        </authorList>
    </citation>
    <scope>NUCLEOTIDE SEQUENCE [LARGE SCALE GENOMIC DNA]</scope>
    <source>
        <strain evidence="2">LVBAO_FW01</strain>
        <tissue evidence="2">Leaves</tissue>
    </source>
</reference>
<comment type="caution">
    <text evidence="2">The sequence shown here is derived from an EMBL/GenBank/DDBJ whole genome shotgun (WGS) entry which is preliminary data.</text>
</comment>